<gene>
    <name evidence="1" type="ordered locus">Os04g0173833</name>
    <name evidence="1" type="ORF">OSNPB_040173833</name>
</gene>
<reference evidence="2" key="1">
    <citation type="journal article" date="2005" name="Nature">
        <title>The map-based sequence of the rice genome.</title>
        <authorList>
            <consortium name="International rice genome sequencing project (IRGSP)"/>
            <person name="Matsumoto T."/>
            <person name="Wu J."/>
            <person name="Kanamori H."/>
            <person name="Katayose Y."/>
            <person name="Fujisawa M."/>
            <person name="Namiki N."/>
            <person name="Mizuno H."/>
            <person name="Yamamoto K."/>
            <person name="Antonio B.A."/>
            <person name="Baba T."/>
            <person name="Sakata K."/>
            <person name="Nagamura Y."/>
            <person name="Aoki H."/>
            <person name="Arikawa K."/>
            <person name="Arita K."/>
            <person name="Bito T."/>
            <person name="Chiden Y."/>
            <person name="Fujitsuka N."/>
            <person name="Fukunaka R."/>
            <person name="Hamada M."/>
            <person name="Harada C."/>
            <person name="Hayashi A."/>
            <person name="Hijishita S."/>
            <person name="Honda M."/>
            <person name="Hosokawa S."/>
            <person name="Ichikawa Y."/>
            <person name="Idonuma A."/>
            <person name="Iijima M."/>
            <person name="Ikeda M."/>
            <person name="Ikeno M."/>
            <person name="Ito K."/>
            <person name="Ito S."/>
            <person name="Ito T."/>
            <person name="Ito Y."/>
            <person name="Ito Y."/>
            <person name="Iwabuchi A."/>
            <person name="Kamiya K."/>
            <person name="Karasawa W."/>
            <person name="Kurita K."/>
            <person name="Katagiri S."/>
            <person name="Kikuta A."/>
            <person name="Kobayashi H."/>
            <person name="Kobayashi N."/>
            <person name="Machita K."/>
            <person name="Maehara T."/>
            <person name="Masukawa M."/>
            <person name="Mizubayashi T."/>
            <person name="Mukai Y."/>
            <person name="Nagasaki H."/>
            <person name="Nagata Y."/>
            <person name="Naito S."/>
            <person name="Nakashima M."/>
            <person name="Nakama Y."/>
            <person name="Nakamichi Y."/>
            <person name="Nakamura M."/>
            <person name="Meguro A."/>
            <person name="Negishi M."/>
            <person name="Ohta I."/>
            <person name="Ohta T."/>
            <person name="Okamoto M."/>
            <person name="Ono N."/>
            <person name="Saji S."/>
            <person name="Sakaguchi M."/>
            <person name="Sakai K."/>
            <person name="Shibata M."/>
            <person name="Shimokawa T."/>
            <person name="Song J."/>
            <person name="Takazaki Y."/>
            <person name="Terasawa K."/>
            <person name="Tsugane M."/>
            <person name="Tsuji K."/>
            <person name="Ueda S."/>
            <person name="Waki K."/>
            <person name="Yamagata H."/>
            <person name="Yamamoto M."/>
            <person name="Yamamoto S."/>
            <person name="Yamane H."/>
            <person name="Yoshiki S."/>
            <person name="Yoshihara R."/>
            <person name="Yukawa K."/>
            <person name="Zhong H."/>
            <person name="Yano M."/>
            <person name="Yuan Q."/>
            <person name="Ouyang S."/>
            <person name="Liu J."/>
            <person name="Jones K.M."/>
            <person name="Gansberger K."/>
            <person name="Moffat K."/>
            <person name="Hill J."/>
            <person name="Bera J."/>
            <person name="Fadrosh D."/>
            <person name="Jin S."/>
            <person name="Johri S."/>
            <person name="Kim M."/>
            <person name="Overton L."/>
            <person name="Reardon M."/>
            <person name="Tsitrin T."/>
            <person name="Vuong H."/>
            <person name="Weaver B."/>
            <person name="Ciecko A."/>
            <person name="Tallon L."/>
            <person name="Jackson J."/>
            <person name="Pai G."/>
            <person name="Aken S.V."/>
            <person name="Utterback T."/>
            <person name="Reidmuller S."/>
            <person name="Feldblyum T."/>
            <person name="Hsiao J."/>
            <person name="Zismann V."/>
            <person name="Iobst S."/>
            <person name="de Vazeille A.R."/>
            <person name="Buell C.R."/>
            <person name="Ying K."/>
            <person name="Li Y."/>
            <person name="Lu T."/>
            <person name="Huang Y."/>
            <person name="Zhao Q."/>
            <person name="Feng Q."/>
            <person name="Zhang L."/>
            <person name="Zhu J."/>
            <person name="Weng Q."/>
            <person name="Mu J."/>
            <person name="Lu Y."/>
            <person name="Fan D."/>
            <person name="Liu Y."/>
            <person name="Guan J."/>
            <person name="Zhang Y."/>
            <person name="Yu S."/>
            <person name="Liu X."/>
            <person name="Zhang Y."/>
            <person name="Hong G."/>
            <person name="Han B."/>
            <person name="Choisne N."/>
            <person name="Demange N."/>
            <person name="Orjeda G."/>
            <person name="Samain S."/>
            <person name="Cattolico L."/>
            <person name="Pelletier E."/>
            <person name="Couloux A."/>
            <person name="Segurens B."/>
            <person name="Wincker P."/>
            <person name="D'Hont A."/>
            <person name="Scarpelli C."/>
            <person name="Weissenbach J."/>
            <person name="Salanoubat M."/>
            <person name="Quetier F."/>
            <person name="Yu Y."/>
            <person name="Kim H.R."/>
            <person name="Rambo T."/>
            <person name="Currie J."/>
            <person name="Collura K."/>
            <person name="Luo M."/>
            <person name="Yang T."/>
            <person name="Ammiraju J.S.S."/>
            <person name="Engler F."/>
            <person name="Soderlund C."/>
            <person name="Wing R.A."/>
            <person name="Palmer L.E."/>
            <person name="de la Bastide M."/>
            <person name="Spiegel L."/>
            <person name="Nascimento L."/>
            <person name="Zutavern T."/>
            <person name="O'Shaughnessy A."/>
            <person name="Dike S."/>
            <person name="Dedhia N."/>
            <person name="Preston R."/>
            <person name="Balija V."/>
            <person name="McCombie W.R."/>
            <person name="Chow T."/>
            <person name="Chen H."/>
            <person name="Chung M."/>
            <person name="Chen C."/>
            <person name="Shaw J."/>
            <person name="Wu H."/>
            <person name="Hsiao K."/>
            <person name="Chao Y."/>
            <person name="Chu M."/>
            <person name="Cheng C."/>
            <person name="Hour A."/>
            <person name="Lee P."/>
            <person name="Lin S."/>
            <person name="Lin Y."/>
            <person name="Liou J."/>
            <person name="Liu S."/>
            <person name="Hsing Y."/>
            <person name="Raghuvanshi S."/>
            <person name="Mohanty A."/>
            <person name="Bharti A.K."/>
            <person name="Gaur A."/>
            <person name="Gupta V."/>
            <person name="Kumar D."/>
            <person name="Ravi V."/>
            <person name="Vij S."/>
            <person name="Kapur A."/>
            <person name="Khurana P."/>
            <person name="Khurana P."/>
            <person name="Khurana J.P."/>
            <person name="Tyagi A.K."/>
            <person name="Gaikwad K."/>
            <person name="Singh A."/>
            <person name="Dalal V."/>
            <person name="Srivastava S."/>
            <person name="Dixit A."/>
            <person name="Pal A.K."/>
            <person name="Ghazi I.A."/>
            <person name="Yadav M."/>
            <person name="Pandit A."/>
            <person name="Bhargava A."/>
            <person name="Sureshbabu K."/>
            <person name="Batra K."/>
            <person name="Sharma T.R."/>
            <person name="Mohapatra T."/>
            <person name="Singh N.K."/>
            <person name="Messing J."/>
            <person name="Nelson A.B."/>
            <person name="Fuks G."/>
            <person name="Kavchok S."/>
            <person name="Keizer G."/>
            <person name="Linton E."/>
            <person name="Llaca V."/>
            <person name="Song R."/>
            <person name="Tanyolac B."/>
            <person name="Young S."/>
            <person name="Ho-Il K."/>
            <person name="Hahn J.H."/>
            <person name="Sangsakoo G."/>
            <person name="Vanavichit A."/>
            <person name="de Mattos Luiz.A.T."/>
            <person name="Zimmer P.D."/>
            <person name="Malone G."/>
            <person name="Dellagostin O."/>
            <person name="de Oliveira A.C."/>
            <person name="Bevan M."/>
            <person name="Bancroft I."/>
            <person name="Minx P."/>
            <person name="Cordum H."/>
            <person name="Wilson R."/>
            <person name="Cheng Z."/>
            <person name="Jin W."/>
            <person name="Jiang J."/>
            <person name="Leong S.A."/>
            <person name="Iwama H."/>
            <person name="Gojobori T."/>
            <person name="Itoh T."/>
            <person name="Niimura Y."/>
            <person name="Fujii Y."/>
            <person name="Habara T."/>
            <person name="Sakai H."/>
            <person name="Sato Y."/>
            <person name="Wilson G."/>
            <person name="Kumar K."/>
            <person name="McCouch S."/>
            <person name="Juretic N."/>
            <person name="Hoen D."/>
            <person name="Wright S."/>
            <person name="Bruskiewich R."/>
            <person name="Bureau T."/>
            <person name="Miyao A."/>
            <person name="Hirochika H."/>
            <person name="Nishikawa T."/>
            <person name="Kadowaki K."/>
            <person name="Sugiura M."/>
            <person name="Burr B."/>
            <person name="Sasaki T."/>
        </authorList>
    </citation>
    <scope>NUCLEOTIDE SEQUENCE [LARGE SCALE GENOMIC DNA]</scope>
    <source>
        <strain evidence="2">cv. Nipponbare</strain>
    </source>
</reference>
<proteinExistence type="predicted"/>
<evidence type="ECO:0000313" key="1">
    <source>
        <dbReference type="EMBL" id="BAS87922.1"/>
    </source>
</evidence>
<dbReference type="AlphaFoldDB" id="A0A0P0W7D5"/>
<reference evidence="1 2" key="2">
    <citation type="journal article" date="2013" name="Plant Cell Physiol.">
        <title>Rice Annotation Project Database (RAP-DB): an integrative and interactive database for rice genomics.</title>
        <authorList>
            <person name="Sakai H."/>
            <person name="Lee S.S."/>
            <person name="Tanaka T."/>
            <person name="Numa H."/>
            <person name="Kim J."/>
            <person name="Kawahara Y."/>
            <person name="Wakimoto H."/>
            <person name="Yang C.C."/>
            <person name="Iwamoto M."/>
            <person name="Abe T."/>
            <person name="Yamada Y."/>
            <person name="Muto A."/>
            <person name="Inokuchi H."/>
            <person name="Ikemura T."/>
            <person name="Matsumoto T."/>
            <person name="Sasaki T."/>
            <person name="Itoh T."/>
        </authorList>
    </citation>
    <scope>NUCLEOTIDE SEQUENCE [LARGE SCALE GENOMIC DNA]</scope>
    <source>
        <strain evidence="2">cv. Nipponbare</strain>
    </source>
</reference>
<keyword evidence="2" id="KW-1185">Reference proteome</keyword>
<name>A0A0P0W7D5_ORYSJ</name>
<protein>
    <submittedName>
        <fullName evidence="1">Os04g0173833 protein</fullName>
    </submittedName>
</protein>
<dbReference type="InParanoid" id="A0A0P0W7D5"/>
<sequence length="187" mass="20644">MTFVKLIRQYVEYLSARRAHYPLVLSCIFEGRRDAASPLYPSAPLHFRTLLDLSHIPRPGDDILSHLPSHCQELRGSYANRVASSTLGRAVMAATSSPLPHPTVTSSVQLPHLARCEAVGAKLELGGAYRVGGLTSYLAAARSGGCSQHRALSYFAAVKEGLFPFSSSLLLLPIRRPWWWMCSERRP</sequence>
<dbReference type="EMBL" id="AP014960">
    <property type="protein sequence ID" value="BAS87922.1"/>
    <property type="molecule type" value="Genomic_DNA"/>
</dbReference>
<accession>A0A0P0W7D5</accession>
<dbReference type="PaxDb" id="39947-A0A0P0W7D5"/>
<evidence type="ECO:0000313" key="2">
    <source>
        <dbReference type="Proteomes" id="UP000059680"/>
    </source>
</evidence>
<organism evidence="1 2">
    <name type="scientific">Oryza sativa subsp. japonica</name>
    <name type="common">Rice</name>
    <dbReference type="NCBI Taxonomy" id="39947"/>
    <lineage>
        <taxon>Eukaryota</taxon>
        <taxon>Viridiplantae</taxon>
        <taxon>Streptophyta</taxon>
        <taxon>Embryophyta</taxon>
        <taxon>Tracheophyta</taxon>
        <taxon>Spermatophyta</taxon>
        <taxon>Magnoliopsida</taxon>
        <taxon>Liliopsida</taxon>
        <taxon>Poales</taxon>
        <taxon>Poaceae</taxon>
        <taxon>BOP clade</taxon>
        <taxon>Oryzoideae</taxon>
        <taxon>Oryzeae</taxon>
        <taxon>Oryzinae</taxon>
        <taxon>Oryza</taxon>
        <taxon>Oryza sativa</taxon>
    </lineage>
</organism>
<dbReference type="Proteomes" id="UP000059680">
    <property type="component" value="Chromosome 4"/>
</dbReference>
<reference evidence="1 2" key="3">
    <citation type="journal article" date="2013" name="Rice">
        <title>Improvement of the Oryza sativa Nipponbare reference genome using next generation sequence and optical map data.</title>
        <authorList>
            <person name="Kawahara Y."/>
            <person name="de la Bastide M."/>
            <person name="Hamilton J.P."/>
            <person name="Kanamori H."/>
            <person name="McCombie W.R."/>
            <person name="Ouyang S."/>
            <person name="Schwartz D.C."/>
            <person name="Tanaka T."/>
            <person name="Wu J."/>
            <person name="Zhou S."/>
            <person name="Childs K.L."/>
            <person name="Davidson R.M."/>
            <person name="Lin H."/>
            <person name="Quesada-Ocampo L."/>
            <person name="Vaillancourt B."/>
            <person name="Sakai H."/>
            <person name="Lee S.S."/>
            <person name="Kim J."/>
            <person name="Numa H."/>
            <person name="Itoh T."/>
            <person name="Buell C.R."/>
            <person name="Matsumoto T."/>
        </authorList>
    </citation>
    <scope>NUCLEOTIDE SEQUENCE [LARGE SCALE GENOMIC DNA]</scope>
    <source>
        <strain evidence="2">cv. Nipponbare</strain>
    </source>
</reference>